<dbReference type="OrthoDB" id="423607at2759"/>
<name>A0A8J9VX89_BRALA</name>
<dbReference type="Proteomes" id="UP000838412">
    <property type="component" value="Chromosome 10"/>
</dbReference>
<dbReference type="PANTHER" id="PTHR13382:SF83">
    <property type="entry name" value="F-BOX DOMAIN-CONTAINING PROTEIN"/>
    <property type="match status" value="1"/>
</dbReference>
<dbReference type="InterPro" id="IPR050648">
    <property type="entry name" value="F-box_LRR-repeat"/>
</dbReference>
<evidence type="ECO:0000313" key="3">
    <source>
        <dbReference type="EMBL" id="CAH1237936.1"/>
    </source>
</evidence>
<dbReference type="InterPro" id="IPR001611">
    <property type="entry name" value="Leu-rich_rpt"/>
</dbReference>
<dbReference type="FunFam" id="3.80.10.10:FF:002842">
    <property type="entry name" value="Predicted protein"/>
    <property type="match status" value="1"/>
</dbReference>
<protein>
    <submittedName>
        <fullName evidence="3">FBXL7 protein</fullName>
    </submittedName>
</protein>
<dbReference type="Pfam" id="PF12937">
    <property type="entry name" value="F-box-like"/>
    <property type="match status" value="1"/>
</dbReference>
<dbReference type="Pfam" id="PF13516">
    <property type="entry name" value="LRR_6"/>
    <property type="match status" value="3"/>
</dbReference>
<dbReference type="Gene3D" id="3.80.10.10">
    <property type="entry name" value="Ribonuclease Inhibitor"/>
    <property type="match status" value="4"/>
</dbReference>
<evidence type="ECO:0000256" key="1">
    <source>
        <dbReference type="ARBA" id="ARBA00022786"/>
    </source>
</evidence>
<evidence type="ECO:0000313" key="4">
    <source>
        <dbReference type="Proteomes" id="UP000838412"/>
    </source>
</evidence>
<dbReference type="EMBL" id="OV696695">
    <property type="protein sequence ID" value="CAH1237936.1"/>
    <property type="molecule type" value="Genomic_DNA"/>
</dbReference>
<reference evidence="3" key="1">
    <citation type="submission" date="2022-01" db="EMBL/GenBank/DDBJ databases">
        <authorList>
            <person name="Braso-Vives M."/>
        </authorList>
    </citation>
    <scope>NUCLEOTIDE SEQUENCE</scope>
</reference>
<evidence type="ECO:0000259" key="2">
    <source>
        <dbReference type="PROSITE" id="PS50181"/>
    </source>
</evidence>
<dbReference type="SUPFAM" id="SSF52058">
    <property type="entry name" value="L domain-like"/>
    <property type="match status" value="1"/>
</dbReference>
<feature type="domain" description="F-box" evidence="2">
    <location>
        <begin position="1"/>
        <end position="47"/>
    </location>
</feature>
<organism evidence="3 4">
    <name type="scientific">Branchiostoma lanceolatum</name>
    <name type="common">Common lancelet</name>
    <name type="synonym">Amphioxus lanceolatum</name>
    <dbReference type="NCBI Taxonomy" id="7740"/>
    <lineage>
        <taxon>Eukaryota</taxon>
        <taxon>Metazoa</taxon>
        <taxon>Chordata</taxon>
        <taxon>Cephalochordata</taxon>
        <taxon>Leptocardii</taxon>
        <taxon>Amphioxiformes</taxon>
        <taxon>Branchiostomatidae</taxon>
        <taxon>Branchiostoma</taxon>
    </lineage>
</organism>
<gene>
    <name evidence="3" type="primary">FBXL7</name>
    <name evidence="3" type="ORF">BLAG_LOCUS2715</name>
</gene>
<dbReference type="InterPro" id="IPR001810">
    <property type="entry name" value="F-box_dom"/>
</dbReference>
<accession>A0A8J9VX89</accession>
<dbReference type="GO" id="GO:0005737">
    <property type="term" value="C:cytoplasm"/>
    <property type="evidence" value="ECO:0007669"/>
    <property type="project" value="TreeGrafter"/>
</dbReference>
<proteinExistence type="predicted"/>
<dbReference type="SMART" id="SM00367">
    <property type="entry name" value="LRR_CC"/>
    <property type="match status" value="13"/>
</dbReference>
<dbReference type="InterPro" id="IPR032675">
    <property type="entry name" value="LRR_dom_sf"/>
</dbReference>
<keyword evidence="4" id="KW-1185">Reference proteome</keyword>
<dbReference type="InterPro" id="IPR057207">
    <property type="entry name" value="FBXL15_LRR"/>
</dbReference>
<sequence>MSIYNLSDPLLLQIFQFLDHRDVCLALRQTCQQWHRLSYDFTLWRRLRFSGFSQLRNEHFLPLLHYYGDSIQEIDISGCRGIDALGFNAISEHCKSLRKLNLSNTYIAGEAFLKICEECPKIKELNIFDCQFISYKVLSSIPTCLQGLRKLSMLNRLDPLQYVLNRSSVISVYQSLIKNCKELVELDCKASDFVEDDIFADGIANLHTLNLSHCTGVSDEGIQSIAVSCSALRHLNISHTYISNRGMEVISRCCKRLTHLNVSDCRNVTDIGVCVVVHNCHELRHLDVHGESWMALRPHSTGNITDVALKVLASWCPSLEYLDTTGCWGVTDDGVCAITTACKNLRHLEVRGCLSISDQSLLSLADNSRELRSLNISECVKVTSAGLNLLMTKCTKLKFLKAETCHYLANLRLSCQVQHSVGCSCSQLPAKDVQGSSFTGQIFPKTLERHFQCIDEAGPSSSSFQAQCRPKVVKCMITPCVLSHLDLSFCSNVADDSIQQVASFCRQLTYLSLMGCYLVTDKGIGHIAKHCKLLEHLNLSCSRTQRSKLTDQTLAELAGACLALKHLNLYNGVCFSEKGIGQLMDRRWSLRELCLTTGTRTKLDAEVICRAIMAARGDCIGKIQAEMDCQHRWPSLSSSPQVATMERNILFKFPRKSCV</sequence>
<dbReference type="InterPro" id="IPR006553">
    <property type="entry name" value="Leu-rich_rpt_Cys-con_subtyp"/>
</dbReference>
<keyword evidence="1" id="KW-0833">Ubl conjugation pathway</keyword>
<dbReference type="SUPFAM" id="SSF81383">
    <property type="entry name" value="F-box domain"/>
    <property type="match status" value="1"/>
</dbReference>
<dbReference type="Pfam" id="PF25372">
    <property type="entry name" value="DUF7885"/>
    <property type="match status" value="1"/>
</dbReference>
<dbReference type="AlphaFoldDB" id="A0A8J9VX89"/>
<dbReference type="InterPro" id="IPR036047">
    <property type="entry name" value="F-box-like_dom_sf"/>
</dbReference>
<dbReference type="PROSITE" id="PS50181">
    <property type="entry name" value="FBOX"/>
    <property type="match status" value="1"/>
</dbReference>
<dbReference type="SUPFAM" id="SSF52047">
    <property type="entry name" value="RNI-like"/>
    <property type="match status" value="2"/>
</dbReference>
<dbReference type="PANTHER" id="PTHR13382">
    <property type="entry name" value="MITOCHONDRIAL ATP SYNTHASE COUPLING FACTOR B"/>
    <property type="match status" value="1"/>
</dbReference>